<evidence type="ECO:0000313" key="3">
    <source>
        <dbReference type="Proteomes" id="UP000248924"/>
    </source>
</evidence>
<accession>A0A2W2E2Y5</accession>
<sequence length="85" mass="8538">MADGNPSHSVRVAMRGDADGGDDLGGDVRPLAVAENAIGDVVADGGVPDELLGRVPASPYGLFEQAGQAPDVVAPGGLGRGFQRR</sequence>
<protein>
    <submittedName>
        <fullName evidence="2">Uncharacterized protein</fullName>
    </submittedName>
</protein>
<dbReference type="AlphaFoldDB" id="A0A2W2E2Y5"/>
<evidence type="ECO:0000313" key="2">
    <source>
        <dbReference type="EMBL" id="PZG07850.1"/>
    </source>
</evidence>
<dbReference type="Proteomes" id="UP000248924">
    <property type="component" value="Unassembled WGS sequence"/>
</dbReference>
<name>A0A2W2E2Y5_9ACTN</name>
<organism evidence="2 3">
    <name type="scientific">Micromonospora craterilacus</name>
    <dbReference type="NCBI Taxonomy" id="1655439"/>
    <lineage>
        <taxon>Bacteria</taxon>
        <taxon>Bacillati</taxon>
        <taxon>Actinomycetota</taxon>
        <taxon>Actinomycetes</taxon>
        <taxon>Micromonosporales</taxon>
        <taxon>Micromonosporaceae</taxon>
        <taxon>Micromonospora</taxon>
    </lineage>
</organism>
<proteinExistence type="predicted"/>
<keyword evidence="3" id="KW-1185">Reference proteome</keyword>
<evidence type="ECO:0000256" key="1">
    <source>
        <dbReference type="SAM" id="MobiDB-lite"/>
    </source>
</evidence>
<dbReference type="EMBL" id="POTY01000307">
    <property type="protein sequence ID" value="PZG07850.1"/>
    <property type="molecule type" value="Genomic_DNA"/>
</dbReference>
<gene>
    <name evidence="2" type="ORF">C1I95_30555</name>
</gene>
<feature type="region of interest" description="Disordered" evidence="1">
    <location>
        <begin position="1"/>
        <end position="27"/>
    </location>
</feature>
<reference evidence="2 3" key="1">
    <citation type="submission" date="2018-01" db="EMBL/GenBank/DDBJ databases">
        <title>Draft genome sequence of Jishengella sp. NA12.</title>
        <authorList>
            <person name="Sahin N."/>
            <person name="Ay H."/>
            <person name="Saygin H."/>
        </authorList>
    </citation>
    <scope>NUCLEOTIDE SEQUENCE [LARGE SCALE GENOMIC DNA]</scope>
    <source>
        <strain evidence="2 3">NA12</strain>
    </source>
</reference>
<comment type="caution">
    <text evidence="2">The sequence shown here is derived from an EMBL/GenBank/DDBJ whole genome shotgun (WGS) entry which is preliminary data.</text>
</comment>